<sequence>MRALLPATAYRGLRWSVPRGSPAGCVRRYTQSTEALEGRDGVSATASESVVAAQRNAPVGEVSQWVELISIVTESVFCTDSLH</sequence>
<dbReference type="EMBL" id="WNTK01025491">
    <property type="protein sequence ID" value="KAG9461248.1"/>
    <property type="molecule type" value="Genomic_DNA"/>
</dbReference>
<evidence type="ECO:0000313" key="2">
    <source>
        <dbReference type="Proteomes" id="UP000770717"/>
    </source>
</evidence>
<dbReference type="AlphaFoldDB" id="A0A8J6BJK9"/>
<comment type="caution">
    <text evidence="1">The sequence shown here is derived from an EMBL/GenBank/DDBJ whole genome shotgun (WGS) entry which is preliminary data.</text>
</comment>
<protein>
    <submittedName>
        <fullName evidence="1">Uncharacterized protein</fullName>
    </submittedName>
</protein>
<keyword evidence="2" id="KW-1185">Reference proteome</keyword>
<name>A0A8J6BJK9_ELECQ</name>
<accession>A0A8J6BJK9</accession>
<dbReference type="Proteomes" id="UP000770717">
    <property type="component" value="Unassembled WGS sequence"/>
</dbReference>
<reference evidence="1" key="1">
    <citation type="thesis" date="2020" institute="ProQuest LLC" country="789 East Eisenhower Parkway, Ann Arbor, MI, USA">
        <title>Comparative Genomics and Chromosome Evolution.</title>
        <authorList>
            <person name="Mudd A.B."/>
        </authorList>
    </citation>
    <scope>NUCLEOTIDE SEQUENCE</scope>
    <source>
        <strain evidence="1">HN-11 Male</strain>
        <tissue evidence="1">Kidney and liver</tissue>
    </source>
</reference>
<organism evidence="1 2">
    <name type="scientific">Eleutherodactylus coqui</name>
    <name type="common">Puerto Rican coqui</name>
    <dbReference type="NCBI Taxonomy" id="57060"/>
    <lineage>
        <taxon>Eukaryota</taxon>
        <taxon>Metazoa</taxon>
        <taxon>Chordata</taxon>
        <taxon>Craniata</taxon>
        <taxon>Vertebrata</taxon>
        <taxon>Euteleostomi</taxon>
        <taxon>Amphibia</taxon>
        <taxon>Batrachia</taxon>
        <taxon>Anura</taxon>
        <taxon>Neobatrachia</taxon>
        <taxon>Hyloidea</taxon>
        <taxon>Eleutherodactylidae</taxon>
        <taxon>Eleutherodactylinae</taxon>
        <taxon>Eleutherodactylus</taxon>
        <taxon>Eleutherodactylus</taxon>
    </lineage>
</organism>
<proteinExistence type="predicted"/>
<gene>
    <name evidence="1" type="ORF">GDO78_017536</name>
</gene>
<evidence type="ECO:0000313" key="1">
    <source>
        <dbReference type="EMBL" id="KAG9461248.1"/>
    </source>
</evidence>